<evidence type="ECO:0000313" key="8">
    <source>
        <dbReference type="Proteomes" id="UP000321058"/>
    </source>
</evidence>
<feature type="transmembrane region" description="Helical" evidence="5">
    <location>
        <begin position="139"/>
        <end position="157"/>
    </location>
</feature>
<comment type="subcellular location">
    <subcellularLocation>
        <location evidence="1">Membrane</location>
        <topology evidence="1">Multi-pass membrane protein</topology>
    </subcellularLocation>
</comment>
<sequence>MRRLLADIPRHDIEAALRVAVAVGVPLLALDAIGRLDLAVYAAFGGLAMLYGHSEPVKKRVESQIVAGAGLVLAIAVAMAYSAAQAPPAVLGVLLAVTVIAAATLGAAMRWVPRGEMFFVLVLLIIANIPTSWDRLPLGIAVGAGGAALSVLLAWLIGADRTEPGDEAPSGGWRRRFAAGYAALDRGQHLVLVVAATLGVLTAWVLALALGVGNPFWAAVTVAALMPALAAADVWRRLLHLMLGTLGGVGVATFLFSFNPGHLALIAIIIVCQGAAEIAVSRNYGVALLFFSPLAIGMSNLSRGAPWQPLLVDRLAEAALGTAAAFLTIVVGRRVLKIA</sequence>
<evidence type="ECO:0000313" key="7">
    <source>
        <dbReference type="EMBL" id="GEP57018.1"/>
    </source>
</evidence>
<dbReference type="RefSeq" id="WP_147151395.1">
    <property type="nucleotide sequence ID" value="NZ_BKAJ01000073.1"/>
</dbReference>
<evidence type="ECO:0000256" key="1">
    <source>
        <dbReference type="ARBA" id="ARBA00004141"/>
    </source>
</evidence>
<feature type="transmembrane region" description="Helical" evidence="5">
    <location>
        <begin position="287"/>
        <end position="306"/>
    </location>
</feature>
<dbReference type="GO" id="GO:0016020">
    <property type="term" value="C:membrane"/>
    <property type="evidence" value="ECO:0007669"/>
    <property type="project" value="UniProtKB-SubCell"/>
</dbReference>
<evidence type="ECO:0000259" key="6">
    <source>
        <dbReference type="Pfam" id="PF13515"/>
    </source>
</evidence>
<keyword evidence="3 5" id="KW-1133">Transmembrane helix</keyword>
<reference evidence="7 8" key="1">
    <citation type="submission" date="2019-07" db="EMBL/GenBank/DDBJ databases">
        <title>Whole genome shotgun sequence of Reyranella soli NBRC 108950.</title>
        <authorList>
            <person name="Hosoyama A."/>
            <person name="Uohara A."/>
            <person name="Ohji S."/>
            <person name="Ichikawa N."/>
        </authorList>
    </citation>
    <scope>NUCLEOTIDE SEQUENCE [LARGE SCALE GENOMIC DNA]</scope>
    <source>
        <strain evidence="7 8">NBRC 108950</strain>
    </source>
</reference>
<dbReference type="Pfam" id="PF13515">
    <property type="entry name" value="FUSC_2"/>
    <property type="match status" value="1"/>
</dbReference>
<organism evidence="7 8">
    <name type="scientific">Reyranella soli</name>
    <dbReference type="NCBI Taxonomy" id="1230389"/>
    <lineage>
        <taxon>Bacteria</taxon>
        <taxon>Pseudomonadati</taxon>
        <taxon>Pseudomonadota</taxon>
        <taxon>Alphaproteobacteria</taxon>
        <taxon>Hyphomicrobiales</taxon>
        <taxon>Reyranellaceae</taxon>
        <taxon>Reyranella</taxon>
    </lineage>
</organism>
<feature type="transmembrane region" description="Helical" evidence="5">
    <location>
        <begin position="190"/>
        <end position="210"/>
    </location>
</feature>
<dbReference type="OrthoDB" id="581879at2"/>
<feature type="transmembrane region" description="Helical" evidence="5">
    <location>
        <begin position="65"/>
        <end position="83"/>
    </location>
</feature>
<feature type="domain" description="Integral membrane bound transporter" evidence="6">
    <location>
        <begin position="203"/>
        <end position="327"/>
    </location>
</feature>
<keyword evidence="4 5" id="KW-0472">Membrane</keyword>
<protein>
    <submittedName>
        <fullName evidence="7">FUSC family protein</fullName>
    </submittedName>
</protein>
<comment type="caution">
    <text evidence="7">The sequence shown here is derived from an EMBL/GenBank/DDBJ whole genome shotgun (WGS) entry which is preliminary data.</text>
</comment>
<accession>A0A512NDJ0</accession>
<dbReference type="AlphaFoldDB" id="A0A512NDJ0"/>
<evidence type="ECO:0000256" key="5">
    <source>
        <dbReference type="SAM" id="Phobius"/>
    </source>
</evidence>
<keyword evidence="2 5" id="KW-0812">Transmembrane</keyword>
<feature type="transmembrane region" description="Helical" evidence="5">
    <location>
        <begin position="12"/>
        <end position="30"/>
    </location>
</feature>
<dbReference type="Proteomes" id="UP000321058">
    <property type="component" value="Unassembled WGS sequence"/>
</dbReference>
<evidence type="ECO:0000256" key="3">
    <source>
        <dbReference type="ARBA" id="ARBA00022989"/>
    </source>
</evidence>
<keyword evidence="8" id="KW-1185">Reference proteome</keyword>
<dbReference type="InterPro" id="IPR049453">
    <property type="entry name" value="Memb_transporter_dom"/>
</dbReference>
<gene>
    <name evidence="7" type="ORF">RSO01_41840</name>
</gene>
<dbReference type="EMBL" id="BKAJ01000073">
    <property type="protein sequence ID" value="GEP57018.1"/>
    <property type="molecule type" value="Genomic_DNA"/>
</dbReference>
<name>A0A512NDJ0_9HYPH</name>
<evidence type="ECO:0000256" key="4">
    <source>
        <dbReference type="ARBA" id="ARBA00023136"/>
    </source>
</evidence>
<feature type="transmembrane region" description="Helical" evidence="5">
    <location>
        <begin position="89"/>
        <end position="108"/>
    </location>
</feature>
<feature type="transmembrane region" description="Helical" evidence="5">
    <location>
        <begin position="318"/>
        <end position="336"/>
    </location>
</feature>
<evidence type="ECO:0000256" key="2">
    <source>
        <dbReference type="ARBA" id="ARBA00022692"/>
    </source>
</evidence>
<proteinExistence type="predicted"/>